<dbReference type="EMBL" id="JNBS01004293">
    <property type="protein sequence ID" value="OQR83681.1"/>
    <property type="molecule type" value="Genomic_DNA"/>
</dbReference>
<evidence type="ECO:0000313" key="3">
    <source>
        <dbReference type="EMBL" id="OQR83681.1"/>
    </source>
</evidence>
<comment type="caution">
    <text evidence="3">The sequence shown here is derived from an EMBL/GenBank/DDBJ whole genome shotgun (WGS) entry which is preliminary data.</text>
</comment>
<proteinExistence type="predicted"/>
<reference evidence="3 4" key="1">
    <citation type="journal article" date="2014" name="Genome Biol. Evol.">
        <title>The secreted proteins of Achlya hypogyna and Thraustotheca clavata identify the ancestral oomycete secretome and reveal gene acquisitions by horizontal gene transfer.</title>
        <authorList>
            <person name="Misner I."/>
            <person name="Blouin N."/>
            <person name="Leonard G."/>
            <person name="Richards T.A."/>
            <person name="Lane C.E."/>
        </authorList>
    </citation>
    <scope>NUCLEOTIDE SEQUENCE [LARGE SCALE GENOMIC DNA]</scope>
    <source>
        <strain evidence="3 4">ATCC 34112</strain>
    </source>
</reference>
<dbReference type="Proteomes" id="UP000243217">
    <property type="component" value="Unassembled WGS sequence"/>
</dbReference>
<sequence>MIQSLKTCKRKRRQSTPEQMESSRRRAKMYYIQHKAKVLAKVKERYDENRKILQQRRRQLYLKKYYLQLYEPSCIAHRLSIHCSDSETDFQNVDYIYRYFFGVHVITSPLLLYSVVLLLRE</sequence>
<feature type="transmembrane region" description="Helical" evidence="2">
    <location>
        <begin position="96"/>
        <end position="119"/>
    </location>
</feature>
<evidence type="ECO:0000256" key="1">
    <source>
        <dbReference type="SAM" id="MobiDB-lite"/>
    </source>
</evidence>
<protein>
    <submittedName>
        <fullName evidence="3">Uncharacterized protein</fullName>
    </submittedName>
</protein>
<evidence type="ECO:0000256" key="2">
    <source>
        <dbReference type="SAM" id="Phobius"/>
    </source>
</evidence>
<keyword evidence="2" id="KW-1133">Transmembrane helix</keyword>
<evidence type="ECO:0000313" key="4">
    <source>
        <dbReference type="Proteomes" id="UP000243217"/>
    </source>
</evidence>
<accession>A0A1V9YD93</accession>
<name>A0A1V9YD93_9STRA</name>
<feature type="region of interest" description="Disordered" evidence="1">
    <location>
        <begin position="1"/>
        <end position="24"/>
    </location>
</feature>
<organism evidence="3 4">
    <name type="scientific">Thraustotheca clavata</name>
    <dbReference type="NCBI Taxonomy" id="74557"/>
    <lineage>
        <taxon>Eukaryota</taxon>
        <taxon>Sar</taxon>
        <taxon>Stramenopiles</taxon>
        <taxon>Oomycota</taxon>
        <taxon>Saprolegniomycetes</taxon>
        <taxon>Saprolegniales</taxon>
        <taxon>Achlyaceae</taxon>
        <taxon>Thraustotheca</taxon>
    </lineage>
</organism>
<keyword evidence="2" id="KW-0472">Membrane</keyword>
<keyword evidence="2" id="KW-0812">Transmembrane</keyword>
<keyword evidence="4" id="KW-1185">Reference proteome</keyword>
<dbReference type="AlphaFoldDB" id="A0A1V9YD93"/>
<gene>
    <name evidence="3" type="ORF">THRCLA_23137</name>
</gene>
<dbReference type="OrthoDB" id="10411411at2759"/>